<dbReference type="Gene3D" id="3.20.110.20">
    <property type="match status" value="1"/>
</dbReference>
<proteinExistence type="inferred from homology"/>
<keyword evidence="2" id="KW-0119">Carbohydrate metabolism</keyword>
<dbReference type="InterPro" id="IPR011330">
    <property type="entry name" value="Glyco_hydro/deAcase_b/a-brl"/>
</dbReference>
<evidence type="ECO:0000256" key="1">
    <source>
        <dbReference type="ARBA" id="ARBA00006821"/>
    </source>
</evidence>
<dbReference type="EMBL" id="PEYW01000015">
    <property type="protein sequence ID" value="PIS20940.1"/>
    <property type="molecule type" value="Genomic_DNA"/>
</dbReference>
<dbReference type="GO" id="GO:0005975">
    <property type="term" value="P:carbohydrate metabolic process"/>
    <property type="evidence" value="ECO:0007669"/>
    <property type="project" value="InterPro"/>
</dbReference>
<feature type="domain" description="Glycoside hydrolase family 57 N-terminal" evidence="3">
    <location>
        <begin position="13"/>
        <end position="249"/>
    </location>
</feature>
<comment type="caution">
    <text evidence="4">The sequence shown here is derived from an EMBL/GenBank/DDBJ whole genome shotgun (WGS) entry which is preliminary data.</text>
</comment>
<dbReference type="GO" id="GO:0003824">
    <property type="term" value="F:catalytic activity"/>
    <property type="evidence" value="ECO:0007669"/>
    <property type="project" value="InterPro"/>
</dbReference>
<comment type="similarity">
    <text evidence="1">Belongs to the glycosyl hydrolase 57 family.</text>
</comment>
<dbReference type="AlphaFoldDB" id="A0A2H0X7N5"/>
<sequence>MRFCLFLHFYQPSIQYQPVLDRIVHQSYIPILEFLERHPQAIITANFCASLSEQLLTRGYKDLLDRFSRLALSGQLELVGSAAYHPLLSKLPEDEIRRQILLNDKINRFCFGGAWKPIPNQGFFPPELAYSKIVGKVLDRLGFKWVLLSESSYPSLDIPDERLYKIKDISLFGFFRDNELSLRTAFGCIRTRHSFRRALEEHLGKREYIIAAMDAETFGHHLKDGLEILSGIFKNDEEIRFCTISQLFPLFDNKIEKVDAQEGTWGTTAENKLQGQLYPRWDLPNNPLHQKEWELHSLAIKLVNSSRCRFDDFDSAFYRYQAGAILPPKQLNWLVARELLDKSLCSDLFWWSSRNPYWHPLLVQENLQLLRRVVAQVPDASAADRRRCSQLINQITKLGLRLYGSKVIGG</sequence>
<name>A0A2H0X7N5_UNCKA</name>
<evidence type="ECO:0000256" key="2">
    <source>
        <dbReference type="ARBA" id="ARBA00023277"/>
    </source>
</evidence>
<gene>
    <name evidence="4" type="ORF">COT52_01215</name>
</gene>
<dbReference type="Pfam" id="PF03065">
    <property type="entry name" value="Glyco_hydro_57"/>
    <property type="match status" value="1"/>
</dbReference>
<evidence type="ECO:0000259" key="3">
    <source>
        <dbReference type="Pfam" id="PF03065"/>
    </source>
</evidence>
<dbReference type="PANTHER" id="PTHR36306">
    <property type="entry name" value="ALPHA-AMYLASE-RELATED-RELATED"/>
    <property type="match status" value="1"/>
</dbReference>
<evidence type="ECO:0000313" key="5">
    <source>
        <dbReference type="Proteomes" id="UP000231414"/>
    </source>
</evidence>
<dbReference type="InterPro" id="IPR052046">
    <property type="entry name" value="GH57_Enzymes"/>
</dbReference>
<protein>
    <recommendedName>
        <fullName evidence="3">Glycoside hydrolase family 57 N-terminal domain-containing protein</fullName>
    </recommendedName>
</protein>
<organism evidence="4 5">
    <name type="scientific">candidate division WWE3 bacterium CG08_land_8_20_14_0_20_43_13</name>
    <dbReference type="NCBI Taxonomy" id="1975087"/>
    <lineage>
        <taxon>Bacteria</taxon>
        <taxon>Katanobacteria</taxon>
    </lineage>
</organism>
<evidence type="ECO:0000313" key="4">
    <source>
        <dbReference type="EMBL" id="PIS20940.1"/>
    </source>
</evidence>
<dbReference type="Proteomes" id="UP000231414">
    <property type="component" value="Unassembled WGS sequence"/>
</dbReference>
<dbReference type="SUPFAM" id="SSF88713">
    <property type="entry name" value="Glycoside hydrolase/deacetylase"/>
    <property type="match status" value="1"/>
</dbReference>
<dbReference type="InterPro" id="IPR004300">
    <property type="entry name" value="Glyco_hydro_57_N"/>
</dbReference>
<reference evidence="5" key="1">
    <citation type="submission" date="2017-09" db="EMBL/GenBank/DDBJ databases">
        <title>Depth-based differentiation of microbial function through sediment-hosted aquifers and enrichment of novel symbionts in the deep terrestrial subsurface.</title>
        <authorList>
            <person name="Probst A.J."/>
            <person name="Ladd B."/>
            <person name="Jarett J.K."/>
            <person name="Geller-Mcgrath D.E."/>
            <person name="Sieber C.M.K."/>
            <person name="Emerson J.B."/>
            <person name="Anantharaman K."/>
            <person name="Thomas B.C."/>
            <person name="Malmstrom R."/>
            <person name="Stieglmeier M."/>
            <person name="Klingl A."/>
            <person name="Woyke T."/>
            <person name="Ryan C.M."/>
            <person name="Banfield J.F."/>
        </authorList>
    </citation>
    <scope>NUCLEOTIDE SEQUENCE [LARGE SCALE GENOMIC DNA]</scope>
</reference>
<accession>A0A2H0X7N5</accession>